<dbReference type="GO" id="GO:0062054">
    <property type="term" value="F:fluoride channel activity"/>
    <property type="evidence" value="ECO:0007669"/>
    <property type="project" value="UniProtKB-UniRule"/>
</dbReference>
<keyword evidence="6 12" id="KW-0915">Sodium</keyword>
<dbReference type="GO" id="GO:0005886">
    <property type="term" value="C:plasma membrane"/>
    <property type="evidence" value="ECO:0007669"/>
    <property type="project" value="UniProtKB-SubCell"/>
</dbReference>
<dbReference type="EMBL" id="MFNE01000024">
    <property type="protein sequence ID" value="OGG95343.1"/>
    <property type="molecule type" value="Genomic_DNA"/>
</dbReference>
<evidence type="ECO:0000256" key="5">
    <source>
        <dbReference type="ARBA" id="ARBA00022989"/>
    </source>
</evidence>
<dbReference type="Proteomes" id="UP000178449">
    <property type="component" value="Unassembled WGS sequence"/>
</dbReference>
<evidence type="ECO:0000256" key="12">
    <source>
        <dbReference type="HAMAP-Rule" id="MF_00454"/>
    </source>
</evidence>
<keyword evidence="12" id="KW-0813">Transport</keyword>
<dbReference type="AlphaFoldDB" id="A0A1F6GB55"/>
<dbReference type="PANTHER" id="PTHR28259:SF1">
    <property type="entry name" value="FLUORIDE EXPORT PROTEIN 1-RELATED"/>
    <property type="match status" value="1"/>
</dbReference>
<feature type="transmembrane region" description="Helical" evidence="12">
    <location>
        <begin position="98"/>
        <end position="117"/>
    </location>
</feature>
<evidence type="ECO:0000256" key="4">
    <source>
        <dbReference type="ARBA" id="ARBA00022692"/>
    </source>
</evidence>
<dbReference type="InterPro" id="IPR003691">
    <property type="entry name" value="FluC"/>
</dbReference>
<evidence type="ECO:0000256" key="2">
    <source>
        <dbReference type="ARBA" id="ARBA00022475"/>
    </source>
</evidence>
<evidence type="ECO:0000256" key="3">
    <source>
        <dbReference type="ARBA" id="ARBA00022519"/>
    </source>
</evidence>
<comment type="catalytic activity">
    <reaction evidence="11">
        <text>fluoride(in) = fluoride(out)</text>
        <dbReference type="Rhea" id="RHEA:76159"/>
        <dbReference type="ChEBI" id="CHEBI:17051"/>
    </reaction>
    <physiologicalReaction direction="left-to-right" evidence="11">
        <dbReference type="Rhea" id="RHEA:76160"/>
    </physiologicalReaction>
</comment>
<evidence type="ECO:0000313" key="13">
    <source>
        <dbReference type="EMBL" id="OGG95343.1"/>
    </source>
</evidence>
<sequence>MHPILTIGLGGFAGAVARYYLQAWANLNFPSALVAVGTLSVNLLGCLIIGALAAWFQAKELAGSTAWFFFVTGILGSLTTFSTFGLETYSFFKSGMTINGLANIGAQVLLGLGMVWAGDKLMQAWL</sequence>
<dbReference type="GO" id="GO:0046872">
    <property type="term" value="F:metal ion binding"/>
    <property type="evidence" value="ECO:0007669"/>
    <property type="project" value="UniProtKB-KW"/>
</dbReference>
<proteinExistence type="inferred from homology"/>
<reference evidence="13 14" key="1">
    <citation type="journal article" date="2016" name="Nat. Commun.">
        <title>Thousands of microbial genomes shed light on interconnected biogeochemical processes in an aquifer system.</title>
        <authorList>
            <person name="Anantharaman K."/>
            <person name="Brown C.T."/>
            <person name="Hug L.A."/>
            <person name="Sharon I."/>
            <person name="Castelle C.J."/>
            <person name="Probst A.J."/>
            <person name="Thomas B.C."/>
            <person name="Singh A."/>
            <person name="Wilkins M.J."/>
            <person name="Karaoz U."/>
            <person name="Brodie E.L."/>
            <person name="Williams K.H."/>
            <person name="Hubbard S.S."/>
            <person name="Banfield J.F."/>
        </authorList>
    </citation>
    <scope>NUCLEOTIDE SEQUENCE [LARGE SCALE GENOMIC DNA]</scope>
</reference>
<evidence type="ECO:0000256" key="1">
    <source>
        <dbReference type="ARBA" id="ARBA00004651"/>
    </source>
</evidence>
<dbReference type="HAMAP" id="MF_00454">
    <property type="entry name" value="FluC"/>
    <property type="match status" value="1"/>
</dbReference>
<dbReference type="STRING" id="1817772.A2527_07425"/>
<feature type="transmembrane region" description="Helical" evidence="12">
    <location>
        <begin position="33"/>
        <end position="55"/>
    </location>
</feature>
<keyword evidence="12" id="KW-0479">Metal-binding</keyword>
<dbReference type="Pfam" id="PF02537">
    <property type="entry name" value="CRCB"/>
    <property type="match status" value="1"/>
</dbReference>
<keyword evidence="2 12" id="KW-1003">Cell membrane</keyword>
<protein>
    <recommendedName>
        <fullName evidence="12">Fluoride-specific ion channel FluC</fullName>
    </recommendedName>
</protein>
<keyword evidence="4 12" id="KW-0812">Transmembrane</keyword>
<evidence type="ECO:0000313" key="14">
    <source>
        <dbReference type="Proteomes" id="UP000178449"/>
    </source>
</evidence>
<evidence type="ECO:0000256" key="8">
    <source>
        <dbReference type="ARBA" id="ARBA00023136"/>
    </source>
</evidence>
<feature type="binding site" evidence="12">
    <location>
        <position position="79"/>
    </location>
    <ligand>
        <name>Na(+)</name>
        <dbReference type="ChEBI" id="CHEBI:29101"/>
        <note>structural</note>
    </ligand>
</feature>
<evidence type="ECO:0000256" key="11">
    <source>
        <dbReference type="ARBA" id="ARBA00035585"/>
    </source>
</evidence>
<comment type="subcellular location">
    <subcellularLocation>
        <location evidence="1 12">Cell membrane</location>
        <topology evidence="1 12">Multi-pass membrane protein</topology>
    </subcellularLocation>
</comment>
<comment type="function">
    <text evidence="12">Fluoride-specific ion channel. Important for reducing fluoride concentration in the cell, thus reducing its toxicity.</text>
</comment>
<evidence type="ECO:0000256" key="9">
    <source>
        <dbReference type="ARBA" id="ARBA00023303"/>
    </source>
</evidence>
<keyword evidence="9 12" id="KW-0407">Ion channel</keyword>
<evidence type="ECO:0000256" key="10">
    <source>
        <dbReference type="ARBA" id="ARBA00035120"/>
    </source>
</evidence>
<accession>A0A1F6GB55</accession>
<comment type="caution">
    <text evidence="13">The sequence shown here is derived from an EMBL/GenBank/DDBJ whole genome shotgun (WGS) entry which is preliminary data.</text>
</comment>
<comment type="activity regulation">
    <text evidence="12">Na(+) is not transported, but it plays an essential structural role and its presence is essential for fluoride channel function.</text>
</comment>
<feature type="binding site" evidence="12">
    <location>
        <position position="76"/>
    </location>
    <ligand>
        <name>Na(+)</name>
        <dbReference type="ChEBI" id="CHEBI:29101"/>
        <note>structural</note>
    </ligand>
</feature>
<keyword evidence="5 12" id="KW-1133">Transmembrane helix</keyword>
<comment type="similarity">
    <text evidence="10 12">Belongs to the fluoride channel Fluc/FEX (TC 1.A.43) family.</text>
</comment>
<keyword evidence="7 12" id="KW-0406">Ion transport</keyword>
<dbReference type="NCBIfam" id="TIGR00494">
    <property type="entry name" value="crcB"/>
    <property type="match status" value="1"/>
</dbReference>
<organism evidence="13 14">
    <name type="scientific">Candidatus Lambdaproteobacteria bacterium RIFOXYD2_FULL_50_16</name>
    <dbReference type="NCBI Taxonomy" id="1817772"/>
    <lineage>
        <taxon>Bacteria</taxon>
        <taxon>Pseudomonadati</taxon>
        <taxon>Pseudomonadota</taxon>
        <taxon>Candidatus Lambdaproteobacteria</taxon>
    </lineage>
</organism>
<dbReference type="PANTHER" id="PTHR28259">
    <property type="entry name" value="FLUORIDE EXPORT PROTEIN 1-RELATED"/>
    <property type="match status" value="1"/>
</dbReference>
<name>A0A1F6GB55_9PROT</name>
<evidence type="ECO:0000256" key="6">
    <source>
        <dbReference type="ARBA" id="ARBA00023053"/>
    </source>
</evidence>
<gene>
    <name evidence="12" type="primary">fluC</name>
    <name evidence="12" type="synonym">crcB</name>
    <name evidence="13" type="ORF">A2527_07425</name>
</gene>
<evidence type="ECO:0000256" key="7">
    <source>
        <dbReference type="ARBA" id="ARBA00023065"/>
    </source>
</evidence>
<keyword evidence="8 12" id="KW-0472">Membrane</keyword>
<keyword evidence="3" id="KW-0997">Cell inner membrane</keyword>
<dbReference type="GO" id="GO:0140114">
    <property type="term" value="P:cellular detoxification of fluoride"/>
    <property type="evidence" value="ECO:0007669"/>
    <property type="project" value="UniProtKB-UniRule"/>
</dbReference>
<feature type="transmembrane region" description="Helical" evidence="12">
    <location>
        <begin position="67"/>
        <end position="86"/>
    </location>
</feature>